<proteinExistence type="predicted"/>
<gene>
    <name evidence="1" type="ORF">PVAND_008175</name>
</gene>
<dbReference type="EMBL" id="JADBJN010000002">
    <property type="protein sequence ID" value="KAG5678508.1"/>
    <property type="molecule type" value="Genomic_DNA"/>
</dbReference>
<name>A0A9J6C8N4_POLVA</name>
<dbReference type="Proteomes" id="UP001107558">
    <property type="component" value="Chromosome 2"/>
</dbReference>
<organism evidence="1 2">
    <name type="scientific">Polypedilum vanderplanki</name>
    <name type="common">Sleeping chironomid midge</name>
    <dbReference type="NCBI Taxonomy" id="319348"/>
    <lineage>
        <taxon>Eukaryota</taxon>
        <taxon>Metazoa</taxon>
        <taxon>Ecdysozoa</taxon>
        <taxon>Arthropoda</taxon>
        <taxon>Hexapoda</taxon>
        <taxon>Insecta</taxon>
        <taxon>Pterygota</taxon>
        <taxon>Neoptera</taxon>
        <taxon>Endopterygota</taxon>
        <taxon>Diptera</taxon>
        <taxon>Nematocera</taxon>
        <taxon>Chironomoidea</taxon>
        <taxon>Chironomidae</taxon>
        <taxon>Chironominae</taxon>
        <taxon>Polypedilum</taxon>
        <taxon>Polypedilum</taxon>
    </lineage>
</organism>
<accession>A0A9J6C8N4</accession>
<protein>
    <submittedName>
        <fullName evidence="1">Uncharacterized protein</fullName>
    </submittedName>
</protein>
<evidence type="ECO:0000313" key="2">
    <source>
        <dbReference type="Proteomes" id="UP001107558"/>
    </source>
</evidence>
<sequence length="80" mass="9226">MSIEQNNMDFKLKHLSSLITYDKISYPFSLQSIQDIIIQCNKSACEVISISNQSDNNIQSNLYFTSTKTTKNYRDSSIKH</sequence>
<keyword evidence="2" id="KW-1185">Reference proteome</keyword>
<reference evidence="1" key="1">
    <citation type="submission" date="2021-03" db="EMBL/GenBank/DDBJ databases">
        <title>Chromosome level genome of the anhydrobiotic midge Polypedilum vanderplanki.</title>
        <authorList>
            <person name="Yoshida Y."/>
            <person name="Kikawada T."/>
            <person name="Gusev O."/>
        </authorList>
    </citation>
    <scope>NUCLEOTIDE SEQUENCE</scope>
    <source>
        <strain evidence="1">NIAS01</strain>
        <tissue evidence="1">Whole body or cell culture</tissue>
    </source>
</reference>
<dbReference type="AlphaFoldDB" id="A0A9J6C8N4"/>
<comment type="caution">
    <text evidence="1">The sequence shown here is derived from an EMBL/GenBank/DDBJ whole genome shotgun (WGS) entry which is preliminary data.</text>
</comment>
<evidence type="ECO:0000313" key="1">
    <source>
        <dbReference type="EMBL" id="KAG5678508.1"/>
    </source>
</evidence>